<dbReference type="GO" id="GO:0020037">
    <property type="term" value="F:heme binding"/>
    <property type="evidence" value="ECO:0007669"/>
    <property type="project" value="InterPro"/>
</dbReference>
<accession>A0A7V8RD00</accession>
<dbReference type="GO" id="GO:0004497">
    <property type="term" value="F:monooxygenase activity"/>
    <property type="evidence" value="ECO:0007669"/>
    <property type="project" value="UniProtKB-KW"/>
</dbReference>
<name>A0A7V8RD00_9SPHN</name>
<dbReference type="Proteomes" id="UP000589292">
    <property type="component" value="Unassembled WGS sequence"/>
</dbReference>
<dbReference type="InterPro" id="IPR036396">
    <property type="entry name" value="Cyt_P450_sf"/>
</dbReference>
<evidence type="ECO:0000256" key="1">
    <source>
        <dbReference type="ARBA" id="ARBA00010617"/>
    </source>
</evidence>
<dbReference type="Gene3D" id="1.10.630.10">
    <property type="entry name" value="Cytochrome P450"/>
    <property type="match status" value="1"/>
</dbReference>
<reference evidence="3 4" key="1">
    <citation type="journal article" date="1994" name="Int. J. Syst. Bacteriol.">
        <title>Phylogenetic positions of novel aerobic, bacteriochlorophyll a-containing bacteria and description of Roseococcus thiosulfatophilus gen. nov., sp. nov., Erythromicrobium ramosum gen. nov., sp. nov., and Erythrobacter litoralis sp. nov.</title>
        <authorList>
            <person name="Yurkov V."/>
            <person name="Stackebrandt E."/>
            <person name="Holmes A."/>
            <person name="Fuerst J.A."/>
            <person name="Hugenholtz P."/>
            <person name="Golecki J."/>
            <person name="Gad'on N."/>
            <person name="Gorlenko V.M."/>
            <person name="Kompantseva E.I."/>
            <person name="Drews G."/>
        </authorList>
    </citation>
    <scope>NUCLEOTIDE SEQUENCE [LARGE SCALE GENOMIC DNA]</scope>
    <source>
        <strain evidence="3 4">KR-99</strain>
    </source>
</reference>
<dbReference type="PRINTS" id="PR00359">
    <property type="entry name" value="BP450"/>
</dbReference>
<keyword evidence="4" id="KW-1185">Reference proteome</keyword>
<dbReference type="CDD" id="cd11033">
    <property type="entry name" value="CYP142-like"/>
    <property type="match status" value="1"/>
</dbReference>
<dbReference type="RefSeq" id="WP_181267117.1">
    <property type="nucleotide sequence ID" value="NZ_BAAAGB010000001.1"/>
</dbReference>
<sequence length="412" mass="48021">MATVLKEPGAALNYDMSDASWYVEDRWQEPFRQMRELDPIHWTENGMFGNFWNVTSHKAIQHVEALPEIFSSSYEHGGITLADRIDDGTELVMPMFIAMDRPKHTGQRRTVAPAFTPTEMKRMSDDIRRRTAEILDGLPWDQPFDWVDKVSIELTTQMLAILFDFPWEDRRKLTEWSDWAGDIELVHSEELRQERLKHLYEMGAYFKKLWDAKINAEPTPDLISMMIHSDAMSEMDEFEFMGNLILLIVGGNDTTRNSMSGLVYGLQQFPDQREKLEQNPELIPNAVQEIIRWQTPLAHMRRTALEDYDLFGKTIKKGDKLALWYISGNRDESVFEDADKIIVDRENARRHLAFGYGIHRCVGARLAELQIAILLEEMAKRRMRVNVLEEPVRVRACFVHGYRSMQVSLSKY</sequence>
<dbReference type="PROSITE" id="PS00086">
    <property type="entry name" value="CYTOCHROME_P450"/>
    <property type="match status" value="1"/>
</dbReference>
<dbReference type="PANTHER" id="PTHR46696">
    <property type="entry name" value="P450, PUTATIVE (EUROFUNG)-RELATED"/>
    <property type="match status" value="1"/>
</dbReference>
<keyword evidence="2" id="KW-0503">Monooxygenase</keyword>
<keyword evidence="2" id="KW-0560">Oxidoreductase</keyword>
<dbReference type="GO" id="GO:0016705">
    <property type="term" value="F:oxidoreductase activity, acting on paired donors, with incorporation or reduction of molecular oxygen"/>
    <property type="evidence" value="ECO:0007669"/>
    <property type="project" value="InterPro"/>
</dbReference>
<dbReference type="GO" id="GO:0005506">
    <property type="term" value="F:iron ion binding"/>
    <property type="evidence" value="ECO:0007669"/>
    <property type="project" value="InterPro"/>
</dbReference>
<proteinExistence type="inferred from homology"/>
<dbReference type="EMBL" id="VDES01000002">
    <property type="protein sequence ID" value="MBA1374200.1"/>
    <property type="molecule type" value="Genomic_DNA"/>
</dbReference>
<organism evidence="3 4">
    <name type="scientific">Sphingomonas ursincola</name>
    <dbReference type="NCBI Taxonomy" id="56361"/>
    <lineage>
        <taxon>Bacteria</taxon>
        <taxon>Pseudomonadati</taxon>
        <taxon>Pseudomonadota</taxon>
        <taxon>Alphaproteobacteria</taxon>
        <taxon>Sphingomonadales</taxon>
        <taxon>Sphingomonadaceae</taxon>
        <taxon>Sphingomonas</taxon>
    </lineage>
</organism>
<dbReference type="InterPro" id="IPR002397">
    <property type="entry name" value="Cyt_P450_B"/>
</dbReference>
<evidence type="ECO:0000256" key="2">
    <source>
        <dbReference type="RuleBase" id="RU000461"/>
    </source>
</evidence>
<keyword evidence="2" id="KW-0479">Metal-binding</keyword>
<keyword evidence="2" id="KW-0408">Iron</keyword>
<dbReference type="SUPFAM" id="SSF48264">
    <property type="entry name" value="Cytochrome P450"/>
    <property type="match status" value="1"/>
</dbReference>
<protein>
    <submittedName>
        <fullName evidence="3">Cytochrome P450</fullName>
    </submittedName>
</protein>
<dbReference type="PANTHER" id="PTHR46696:SF1">
    <property type="entry name" value="CYTOCHROME P450 YJIB-RELATED"/>
    <property type="match status" value="1"/>
</dbReference>
<dbReference type="Pfam" id="PF00067">
    <property type="entry name" value="p450"/>
    <property type="match status" value="1"/>
</dbReference>
<dbReference type="InterPro" id="IPR001128">
    <property type="entry name" value="Cyt_P450"/>
</dbReference>
<gene>
    <name evidence="3" type="ORF">FG486_07605</name>
</gene>
<comment type="caution">
    <text evidence="3">The sequence shown here is derived from an EMBL/GenBank/DDBJ whole genome shotgun (WGS) entry which is preliminary data.</text>
</comment>
<keyword evidence="2" id="KW-0349">Heme</keyword>
<comment type="similarity">
    <text evidence="1 2">Belongs to the cytochrome P450 family.</text>
</comment>
<evidence type="ECO:0000313" key="3">
    <source>
        <dbReference type="EMBL" id="MBA1374200.1"/>
    </source>
</evidence>
<evidence type="ECO:0000313" key="4">
    <source>
        <dbReference type="Proteomes" id="UP000589292"/>
    </source>
</evidence>
<dbReference type="InterPro" id="IPR017972">
    <property type="entry name" value="Cyt_P450_CS"/>
</dbReference>
<dbReference type="AlphaFoldDB" id="A0A7V8RD00"/>